<dbReference type="EMBL" id="JARKIF010000002">
    <property type="protein sequence ID" value="KAJ7646475.1"/>
    <property type="molecule type" value="Genomic_DNA"/>
</dbReference>
<accession>A0AAD7FZM4</accession>
<comment type="caution">
    <text evidence="1">The sequence shown here is derived from an EMBL/GenBank/DDBJ whole genome shotgun (WGS) entry which is preliminary data.</text>
</comment>
<protein>
    <submittedName>
        <fullName evidence="1">Uncharacterized protein</fullName>
    </submittedName>
</protein>
<dbReference type="InterPro" id="IPR032675">
    <property type="entry name" value="LRR_dom_sf"/>
</dbReference>
<proteinExistence type="predicted"/>
<reference evidence="1" key="1">
    <citation type="submission" date="2023-03" db="EMBL/GenBank/DDBJ databases">
        <title>Massive genome expansion in bonnet fungi (Mycena s.s.) driven by repeated elements and novel gene families across ecological guilds.</title>
        <authorList>
            <consortium name="Lawrence Berkeley National Laboratory"/>
            <person name="Harder C.B."/>
            <person name="Miyauchi S."/>
            <person name="Viragh M."/>
            <person name="Kuo A."/>
            <person name="Thoen E."/>
            <person name="Andreopoulos B."/>
            <person name="Lu D."/>
            <person name="Skrede I."/>
            <person name="Drula E."/>
            <person name="Henrissat B."/>
            <person name="Morin E."/>
            <person name="Kohler A."/>
            <person name="Barry K."/>
            <person name="LaButti K."/>
            <person name="Morin E."/>
            <person name="Salamov A."/>
            <person name="Lipzen A."/>
            <person name="Mereny Z."/>
            <person name="Hegedus B."/>
            <person name="Baldrian P."/>
            <person name="Stursova M."/>
            <person name="Weitz H."/>
            <person name="Taylor A."/>
            <person name="Grigoriev I.V."/>
            <person name="Nagy L.G."/>
            <person name="Martin F."/>
            <person name="Kauserud H."/>
        </authorList>
    </citation>
    <scope>NUCLEOTIDE SEQUENCE</scope>
    <source>
        <strain evidence="1">9284</strain>
    </source>
</reference>
<keyword evidence="2" id="KW-1185">Reference proteome</keyword>
<evidence type="ECO:0000313" key="1">
    <source>
        <dbReference type="EMBL" id="KAJ7646475.1"/>
    </source>
</evidence>
<gene>
    <name evidence="1" type="ORF">FB45DRAFT_1018793</name>
</gene>
<dbReference type="AlphaFoldDB" id="A0AAD7FZM4"/>
<sequence>MTFFLDLPFRWNNIAHISLNSSANVINSSGLSPSNVLKLLRQCPRLVSLAFPGNNNLDWDHDTFVSKTISLPFLKSFIIFEPRVLDLQTIGQLLQRLVTPELRQLHIPSVSSSSLENHSLLFAIGNLPLLDNLLVHLRSLAEPTILETLRSLPLLTKLTVSNSNNWHWTLIFDDEDSGSCDLERLLVLLTPGESESTVCPRLQELEMNDCHSVSKETIGAFIRRRIGLDSGFQRLEMTWGVPQDGELVSPEEIQEIHSHGVQVALIFPSQGRVRERSGANAWTGLPVMKSQTRWGGWD</sequence>
<dbReference type="SUPFAM" id="SSF52047">
    <property type="entry name" value="RNI-like"/>
    <property type="match status" value="1"/>
</dbReference>
<evidence type="ECO:0000313" key="2">
    <source>
        <dbReference type="Proteomes" id="UP001221142"/>
    </source>
</evidence>
<dbReference type="Gene3D" id="3.80.10.10">
    <property type="entry name" value="Ribonuclease Inhibitor"/>
    <property type="match status" value="1"/>
</dbReference>
<name>A0AAD7FZM4_9AGAR</name>
<organism evidence="1 2">
    <name type="scientific">Roridomyces roridus</name>
    <dbReference type="NCBI Taxonomy" id="1738132"/>
    <lineage>
        <taxon>Eukaryota</taxon>
        <taxon>Fungi</taxon>
        <taxon>Dikarya</taxon>
        <taxon>Basidiomycota</taxon>
        <taxon>Agaricomycotina</taxon>
        <taxon>Agaricomycetes</taxon>
        <taxon>Agaricomycetidae</taxon>
        <taxon>Agaricales</taxon>
        <taxon>Marasmiineae</taxon>
        <taxon>Mycenaceae</taxon>
        <taxon>Roridomyces</taxon>
    </lineage>
</organism>
<dbReference type="Proteomes" id="UP001221142">
    <property type="component" value="Unassembled WGS sequence"/>
</dbReference>